<dbReference type="EMBL" id="CP012677">
    <property type="protein sequence ID" value="ALE93714.1"/>
    <property type="molecule type" value="Genomic_DNA"/>
</dbReference>
<accession>A0A0M4R0Z1</accession>
<evidence type="ECO:0000256" key="1">
    <source>
        <dbReference type="SAM" id="MobiDB-lite"/>
    </source>
</evidence>
<dbReference type="Proteomes" id="UP000062833">
    <property type="component" value="Chromosome"/>
</dbReference>
<feature type="region of interest" description="Disordered" evidence="1">
    <location>
        <begin position="53"/>
        <end position="83"/>
    </location>
</feature>
<evidence type="ECO:0000313" key="3">
    <source>
        <dbReference type="Proteomes" id="UP000062833"/>
    </source>
</evidence>
<feature type="compositionally biased region" description="Basic and acidic residues" evidence="1">
    <location>
        <begin position="1"/>
        <end position="13"/>
    </location>
</feature>
<dbReference type="AlphaFoldDB" id="A0A0M4R0Z1"/>
<keyword evidence="3" id="KW-1185">Reference proteome</keyword>
<feature type="region of interest" description="Disordered" evidence="1">
    <location>
        <begin position="1"/>
        <end position="25"/>
    </location>
</feature>
<sequence>MRVGVGRDLHDLSHSVGQQRHGIRDRFQDPVHIKEVVEDHQADVDRGNIAALGFQPQRKPGSNRLHGPLEPEVGQGHGVGPRSGVGGSLCRVAETGLFSAVGLLGHGDPLLRR</sequence>
<proteinExistence type="predicted"/>
<reference evidence="3" key="1">
    <citation type="submission" date="2015-09" db="EMBL/GenBank/DDBJ databases">
        <title>Complete genome of Arthrobacter alpinus strain R3.8.</title>
        <authorList>
            <person name="See-Too W.S."/>
            <person name="Chan K.G."/>
        </authorList>
    </citation>
    <scope>NUCLEOTIDE SEQUENCE [LARGE SCALE GENOMIC DNA]</scope>
    <source>
        <strain evidence="3">R3.8</strain>
    </source>
</reference>
<dbReference type="KEGG" id="aaq:AOC05_17555"/>
<name>A0A0M4R0Z1_9MICC</name>
<organism evidence="2 3">
    <name type="scientific">Arthrobacter alpinus</name>
    <dbReference type="NCBI Taxonomy" id="656366"/>
    <lineage>
        <taxon>Bacteria</taxon>
        <taxon>Bacillati</taxon>
        <taxon>Actinomycetota</taxon>
        <taxon>Actinomycetes</taxon>
        <taxon>Micrococcales</taxon>
        <taxon>Micrococcaceae</taxon>
        <taxon>Arthrobacter</taxon>
    </lineage>
</organism>
<protein>
    <submittedName>
        <fullName evidence="2">Uncharacterized protein</fullName>
    </submittedName>
</protein>
<gene>
    <name evidence="2" type="ORF">AOC05_17555</name>
</gene>
<evidence type="ECO:0000313" key="2">
    <source>
        <dbReference type="EMBL" id="ALE93714.1"/>
    </source>
</evidence>